<sequence length="205" mass="22446">MAGLCLFWTLAVPNYFQLRWHFVTGRWLVLKLKANNCTVETGTRHWRDSCGISIEATERYRQRATLSAEDASLVLQDVRTEDSGIYSVTVLALDMTSSANINLTVTKADPNIPVSFVKVADDGDYTVSNSIRLGVAGMIICLLGLIIAEHVFFTHCKHKKITAGDGRETKQCSAGMESTVATGPGSTYLLMENPSSDELCCSINC</sequence>
<keyword evidence="1" id="KW-0812">Transmembrane</keyword>
<evidence type="ECO:0000313" key="3">
    <source>
        <dbReference type="RefSeq" id="XP_015272824.1"/>
    </source>
</evidence>
<keyword evidence="2" id="KW-1185">Reference proteome</keyword>
<dbReference type="SUPFAM" id="SSF48726">
    <property type="entry name" value="Immunoglobulin"/>
    <property type="match status" value="1"/>
</dbReference>
<organism evidence="2 3">
    <name type="scientific">Gekko japonicus</name>
    <name type="common">Schlegel's Japanese gecko</name>
    <dbReference type="NCBI Taxonomy" id="146911"/>
    <lineage>
        <taxon>Eukaryota</taxon>
        <taxon>Metazoa</taxon>
        <taxon>Chordata</taxon>
        <taxon>Craniata</taxon>
        <taxon>Vertebrata</taxon>
        <taxon>Euteleostomi</taxon>
        <taxon>Lepidosauria</taxon>
        <taxon>Squamata</taxon>
        <taxon>Bifurcata</taxon>
        <taxon>Gekkota</taxon>
        <taxon>Gekkonidae</taxon>
        <taxon>Gekkoninae</taxon>
        <taxon>Gekko</taxon>
    </lineage>
</organism>
<dbReference type="Proteomes" id="UP000694871">
    <property type="component" value="Unplaced"/>
</dbReference>
<proteinExistence type="predicted"/>
<name>A0ABM1KGI7_GEKJA</name>
<accession>A0ABM1KGI7</accession>
<protein>
    <submittedName>
        <fullName evidence="3">Uncharacterized protein LOC107115597</fullName>
    </submittedName>
</protein>
<dbReference type="GeneID" id="107115597"/>
<reference evidence="3" key="1">
    <citation type="submission" date="2025-08" db="UniProtKB">
        <authorList>
            <consortium name="RefSeq"/>
        </authorList>
    </citation>
    <scope>IDENTIFICATION</scope>
</reference>
<dbReference type="Gene3D" id="2.60.40.10">
    <property type="entry name" value="Immunoglobulins"/>
    <property type="match status" value="1"/>
</dbReference>
<dbReference type="RefSeq" id="XP_015272824.1">
    <property type="nucleotide sequence ID" value="XM_015417338.1"/>
</dbReference>
<evidence type="ECO:0000313" key="2">
    <source>
        <dbReference type="Proteomes" id="UP000694871"/>
    </source>
</evidence>
<dbReference type="InterPro" id="IPR036179">
    <property type="entry name" value="Ig-like_dom_sf"/>
</dbReference>
<gene>
    <name evidence="3" type="primary">LOC107115597</name>
</gene>
<dbReference type="InterPro" id="IPR013783">
    <property type="entry name" value="Ig-like_fold"/>
</dbReference>
<evidence type="ECO:0000256" key="1">
    <source>
        <dbReference type="SAM" id="Phobius"/>
    </source>
</evidence>
<keyword evidence="1" id="KW-0472">Membrane</keyword>
<keyword evidence="1" id="KW-1133">Transmembrane helix</keyword>
<feature type="transmembrane region" description="Helical" evidence="1">
    <location>
        <begin position="133"/>
        <end position="153"/>
    </location>
</feature>